<protein>
    <submittedName>
        <fullName evidence="1">Uncharacterized protein</fullName>
    </submittedName>
</protein>
<accession>A0A2L0EJN5</accession>
<dbReference type="RefSeq" id="WP_159396643.1">
    <property type="nucleotide sequence ID" value="NZ_CP012673.1"/>
</dbReference>
<dbReference type="EMBL" id="CP012673">
    <property type="protein sequence ID" value="AUX39515.1"/>
    <property type="molecule type" value="Genomic_DNA"/>
</dbReference>
<proteinExistence type="predicted"/>
<reference evidence="1 2" key="1">
    <citation type="submission" date="2015-09" db="EMBL/GenBank/DDBJ databases">
        <title>Sorangium comparison.</title>
        <authorList>
            <person name="Zaburannyi N."/>
            <person name="Bunk B."/>
            <person name="Overmann J."/>
            <person name="Mueller R."/>
        </authorList>
    </citation>
    <scope>NUCLEOTIDE SEQUENCE [LARGE SCALE GENOMIC DNA]</scope>
    <source>
        <strain evidence="1 2">So ce26</strain>
    </source>
</reference>
<dbReference type="AlphaFoldDB" id="A0A2L0EJN5"/>
<organism evidence="1 2">
    <name type="scientific">Sorangium cellulosum</name>
    <name type="common">Polyangium cellulosum</name>
    <dbReference type="NCBI Taxonomy" id="56"/>
    <lineage>
        <taxon>Bacteria</taxon>
        <taxon>Pseudomonadati</taxon>
        <taxon>Myxococcota</taxon>
        <taxon>Polyangia</taxon>
        <taxon>Polyangiales</taxon>
        <taxon>Polyangiaceae</taxon>
        <taxon>Sorangium</taxon>
    </lineage>
</organism>
<dbReference type="Proteomes" id="UP000238348">
    <property type="component" value="Chromosome"/>
</dbReference>
<sequence length="261" mass="28902">MSKLAMTMRNVSYGLAELRVNNPAPRVMFRSDNDEGGRPYLHAFGVIERPRFRMERPYSPDDAWSLEVDPTGALAADLPVCVLPIEAELDAFFGRRLDEYSCRLLGALPSGRYMVVRSLRTPEARESVLLGNELVPAKPNCRTLCDTTLCDGPTYYAALFGADETVAPSTFGILTSIALLSSTGNDHDDAIWLFDLHGPAATSVPTRELSVVIPLEGSLVFDVILNFRGDDVREICEIRECWANERGPIFARWLAGESEMI</sequence>
<gene>
    <name evidence="1" type="ORF">SOCE26_009080</name>
</gene>
<evidence type="ECO:0000313" key="2">
    <source>
        <dbReference type="Proteomes" id="UP000238348"/>
    </source>
</evidence>
<name>A0A2L0EJN5_SORCE</name>
<evidence type="ECO:0000313" key="1">
    <source>
        <dbReference type="EMBL" id="AUX39515.1"/>
    </source>
</evidence>
<dbReference type="OrthoDB" id="9892532at2"/>